<accession>A0AAJ2DJU0</accession>
<dbReference type="AlphaFoldDB" id="A0AAJ2DJU0"/>
<evidence type="ECO:0000313" key="1">
    <source>
        <dbReference type="EMBL" id="MDR4326140.1"/>
    </source>
</evidence>
<dbReference type="Proteomes" id="UP001248134">
    <property type="component" value="Unassembled WGS sequence"/>
</dbReference>
<proteinExistence type="predicted"/>
<name>A0AAJ2DJU0_9BACI</name>
<dbReference type="RefSeq" id="WP_098604272.1">
    <property type="nucleotide sequence ID" value="NZ_JARMDG010000001.1"/>
</dbReference>
<comment type="caution">
    <text evidence="1">The sequence shown here is derived from an EMBL/GenBank/DDBJ whole genome shotgun (WGS) entry which is preliminary data.</text>
</comment>
<protein>
    <submittedName>
        <fullName evidence="1">Uncharacterized protein</fullName>
    </submittedName>
</protein>
<sequence>MSRIAIKISPNGTLNNYIVPLRKYTDLGITDIKNKIENEDCFAETDANDIDDMQSLKGLVDNLLELGAKVKIFESDEYGEGIFDYQEISHQEFIDHMKRLKEIMEELQDYDDRLVDTST</sequence>
<organism evidence="1 2">
    <name type="scientific">Bacillus pseudomycoides</name>
    <dbReference type="NCBI Taxonomy" id="64104"/>
    <lineage>
        <taxon>Bacteria</taxon>
        <taxon>Bacillati</taxon>
        <taxon>Bacillota</taxon>
        <taxon>Bacilli</taxon>
        <taxon>Bacillales</taxon>
        <taxon>Bacillaceae</taxon>
        <taxon>Bacillus</taxon>
        <taxon>Bacillus cereus group</taxon>
    </lineage>
</organism>
<evidence type="ECO:0000313" key="2">
    <source>
        <dbReference type="Proteomes" id="UP001248134"/>
    </source>
</evidence>
<gene>
    <name evidence="1" type="ORF">FOS08_09305</name>
</gene>
<dbReference type="EMBL" id="VLYX01000007">
    <property type="protein sequence ID" value="MDR4326140.1"/>
    <property type="molecule type" value="Genomic_DNA"/>
</dbReference>
<reference evidence="1" key="1">
    <citation type="submission" date="2019-07" db="EMBL/GenBank/DDBJ databases">
        <title>Phylogenomic Reclassification of ATCC Bacillus Strains and Various Taxa within the Genus Bacillus.</title>
        <authorList>
            <person name="Riojas M.A."/>
            <person name="Frank A.M."/>
            <person name="Fenn S.L."/>
            <person name="King S.P."/>
            <person name="Brower S.M."/>
            <person name="Hazbon M.H."/>
        </authorList>
    </citation>
    <scope>NUCLEOTIDE SEQUENCE</scope>
    <source>
        <strain evidence="1">NR-12239</strain>
    </source>
</reference>